<feature type="compositionally biased region" description="Basic and acidic residues" evidence="1">
    <location>
        <begin position="338"/>
        <end position="353"/>
    </location>
</feature>
<name>A0A4U8W5T1_9NOCA</name>
<evidence type="ECO:0000256" key="1">
    <source>
        <dbReference type="SAM" id="MobiDB-lite"/>
    </source>
</evidence>
<sequence length="502" mass="52244">MPVMVRVGAIHLGWDVVSVAAGGGGTPIRPVQVEGSYTTPAYLLADASGRLHTAGLDRQRPDLGMAIADVRDILGHPQIVIAGATWPAELVFRARLYNPLAAVGKYLRGKPDVVALPYPDGWPDEKVDTYCELVEQLDVTVEPLPESVALSGYVRALGLVRPPDRMNPRGVGATGVYSDGRTMLVVAVHADDEQPTESVDVAIPPEATRDARSADDAVIEVMAAARAIGADTSTVLLAGNVCFNDPLRLAFQNHLGQRLHSADHPMHALVLGAAHLVLSESDGDDPEPGGRPVPPGPPPSRPAPPPQHPQAARPPQQPPGAQRPPMQQRPTPPPNPQMRERPPMAEGGGRHSAEAAASRFTRPPEVGGAPAPYARPAGESAAASSQSRDHADDHDHLDRKGKVWDKMKGNLFGAQAAAGAVALVAFAMSSEAGAAELAAAAGTSAAPVACSLTPEAILEPPSGISTVRGTLPGECEQPGVNTLRYLVPGPPGAADFGPPLEI</sequence>
<dbReference type="AlphaFoldDB" id="A0A4U8W5T1"/>
<evidence type="ECO:0000313" key="3">
    <source>
        <dbReference type="Proteomes" id="UP000290439"/>
    </source>
</evidence>
<gene>
    <name evidence="2" type="ORF">NCTC10797_05220</name>
</gene>
<proteinExistence type="predicted"/>
<accession>A0A4U8W5T1</accession>
<reference evidence="2 3" key="1">
    <citation type="submission" date="2019-02" db="EMBL/GenBank/DDBJ databases">
        <authorList>
            <consortium name="Pathogen Informatics"/>
        </authorList>
    </citation>
    <scope>NUCLEOTIDE SEQUENCE [LARGE SCALE GENOMIC DNA]</scope>
    <source>
        <strain evidence="2 3">3012STDY6756504</strain>
    </source>
</reference>
<organism evidence="2 3">
    <name type="scientific">Nocardia cyriacigeorgica</name>
    <dbReference type="NCBI Taxonomy" id="135487"/>
    <lineage>
        <taxon>Bacteria</taxon>
        <taxon>Bacillati</taxon>
        <taxon>Actinomycetota</taxon>
        <taxon>Actinomycetes</taxon>
        <taxon>Mycobacteriales</taxon>
        <taxon>Nocardiaceae</taxon>
        <taxon>Nocardia</taxon>
    </lineage>
</organism>
<feature type="compositionally biased region" description="Pro residues" evidence="1">
    <location>
        <begin position="289"/>
        <end position="308"/>
    </location>
</feature>
<dbReference type="EMBL" id="LR215973">
    <property type="protein sequence ID" value="VFB01402.1"/>
    <property type="molecule type" value="Genomic_DNA"/>
</dbReference>
<feature type="region of interest" description="Disordered" evidence="1">
    <location>
        <begin position="279"/>
        <end position="397"/>
    </location>
</feature>
<evidence type="ECO:0000313" key="2">
    <source>
        <dbReference type="EMBL" id="VFB01402.1"/>
    </source>
</evidence>
<feature type="compositionally biased region" description="Low complexity" evidence="1">
    <location>
        <begin position="367"/>
        <end position="378"/>
    </location>
</feature>
<feature type="compositionally biased region" description="Basic and acidic residues" evidence="1">
    <location>
        <begin position="387"/>
        <end position="397"/>
    </location>
</feature>
<dbReference type="Proteomes" id="UP000290439">
    <property type="component" value="Chromosome"/>
</dbReference>
<protein>
    <submittedName>
        <fullName evidence="2">Uncharacterized protein</fullName>
    </submittedName>
</protein>